<evidence type="ECO:0000256" key="1">
    <source>
        <dbReference type="ARBA" id="ARBA00010641"/>
    </source>
</evidence>
<evidence type="ECO:0000313" key="7">
    <source>
        <dbReference type="EMBL" id="MFD1018359.1"/>
    </source>
</evidence>
<dbReference type="InterPro" id="IPR013325">
    <property type="entry name" value="RNA_pol_sigma_r2"/>
</dbReference>
<sequence>MTDHLSDTQLRAIQSDENLKESFIEQLIDDYSQGILWFTYTYVKDQQLAEEITQDVFLTCFQKIDQFKNQSSIKTWLYSITANRCKDQLRKKSLKSFLSLKREEQEKNRQDDKYPELILVEKLERENLANNVMALPAKFKEVIYMFYFEDMKINEISDILDVKQNTVKTRLNRGRNLLKKMYGGEE</sequence>
<dbReference type="Pfam" id="PF08281">
    <property type="entry name" value="Sigma70_r4_2"/>
    <property type="match status" value="1"/>
</dbReference>
<evidence type="ECO:0000259" key="6">
    <source>
        <dbReference type="Pfam" id="PF08281"/>
    </source>
</evidence>
<dbReference type="SUPFAM" id="SSF88946">
    <property type="entry name" value="Sigma2 domain of RNA polymerase sigma factors"/>
    <property type="match status" value="1"/>
</dbReference>
<dbReference type="Gene3D" id="1.10.10.10">
    <property type="entry name" value="Winged helix-like DNA-binding domain superfamily/Winged helix DNA-binding domain"/>
    <property type="match status" value="1"/>
</dbReference>
<evidence type="ECO:0000256" key="2">
    <source>
        <dbReference type="ARBA" id="ARBA00023015"/>
    </source>
</evidence>
<comment type="caution">
    <text evidence="7">The sequence shown here is derived from an EMBL/GenBank/DDBJ whole genome shotgun (WGS) entry which is preliminary data.</text>
</comment>
<evidence type="ECO:0000256" key="4">
    <source>
        <dbReference type="ARBA" id="ARBA00023163"/>
    </source>
</evidence>
<evidence type="ECO:0000256" key="3">
    <source>
        <dbReference type="ARBA" id="ARBA00023082"/>
    </source>
</evidence>
<feature type="domain" description="RNA polymerase sigma factor 70 region 4 type 2" evidence="6">
    <location>
        <begin position="133"/>
        <end position="176"/>
    </location>
</feature>
<dbReference type="PANTHER" id="PTHR43133:SF60">
    <property type="entry name" value="RNA POLYMERASE SIGMA FACTOR SIGV"/>
    <property type="match status" value="1"/>
</dbReference>
<accession>A0ABW3KWW2</accession>
<dbReference type="SUPFAM" id="SSF88659">
    <property type="entry name" value="Sigma3 and sigma4 domains of RNA polymerase sigma factors"/>
    <property type="match status" value="1"/>
</dbReference>
<dbReference type="NCBIfam" id="TIGR02937">
    <property type="entry name" value="sigma70-ECF"/>
    <property type="match status" value="1"/>
</dbReference>
<keyword evidence="3" id="KW-0731">Sigma factor</keyword>
<comment type="similarity">
    <text evidence="1">Belongs to the sigma-70 factor family. ECF subfamily.</text>
</comment>
<gene>
    <name evidence="7" type="ORF">ACFQ2J_04015</name>
</gene>
<reference evidence="8" key="1">
    <citation type="journal article" date="2019" name="Int. J. Syst. Evol. Microbiol.">
        <title>The Global Catalogue of Microorganisms (GCM) 10K type strain sequencing project: providing services to taxonomists for standard genome sequencing and annotation.</title>
        <authorList>
            <consortium name="The Broad Institute Genomics Platform"/>
            <consortium name="The Broad Institute Genome Sequencing Center for Infectious Disease"/>
            <person name="Wu L."/>
            <person name="Ma J."/>
        </authorList>
    </citation>
    <scope>NUCLEOTIDE SEQUENCE [LARGE SCALE GENOMIC DNA]</scope>
    <source>
        <strain evidence="8">CCUG 56607</strain>
    </source>
</reference>
<dbReference type="EMBL" id="JBHTKL010000001">
    <property type="protein sequence ID" value="MFD1018359.1"/>
    <property type="molecule type" value="Genomic_DNA"/>
</dbReference>
<dbReference type="CDD" id="cd06171">
    <property type="entry name" value="Sigma70_r4"/>
    <property type="match status" value="1"/>
</dbReference>
<keyword evidence="2" id="KW-0805">Transcription regulation</keyword>
<dbReference type="InterPro" id="IPR013324">
    <property type="entry name" value="RNA_pol_sigma_r3/r4-like"/>
</dbReference>
<name>A0ABW3KWW2_9BACI</name>
<dbReference type="InterPro" id="IPR036388">
    <property type="entry name" value="WH-like_DNA-bd_sf"/>
</dbReference>
<dbReference type="InterPro" id="IPR007627">
    <property type="entry name" value="RNA_pol_sigma70_r2"/>
</dbReference>
<proteinExistence type="inferred from homology"/>
<keyword evidence="8" id="KW-1185">Reference proteome</keyword>
<dbReference type="Pfam" id="PF04542">
    <property type="entry name" value="Sigma70_r2"/>
    <property type="match status" value="1"/>
</dbReference>
<protein>
    <submittedName>
        <fullName evidence="7">Sigma-70 family RNA polymerase sigma factor</fullName>
    </submittedName>
</protein>
<organism evidence="7 8">
    <name type="scientific">Thalassobacillus hwangdonensis</name>
    <dbReference type="NCBI Taxonomy" id="546108"/>
    <lineage>
        <taxon>Bacteria</taxon>
        <taxon>Bacillati</taxon>
        <taxon>Bacillota</taxon>
        <taxon>Bacilli</taxon>
        <taxon>Bacillales</taxon>
        <taxon>Bacillaceae</taxon>
        <taxon>Thalassobacillus</taxon>
    </lineage>
</organism>
<dbReference type="InterPro" id="IPR039425">
    <property type="entry name" value="RNA_pol_sigma-70-like"/>
</dbReference>
<dbReference type="Proteomes" id="UP001596990">
    <property type="component" value="Unassembled WGS sequence"/>
</dbReference>
<dbReference type="Gene3D" id="1.10.1740.10">
    <property type="match status" value="1"/>
</dbReference>
<evidence type="ECO:0000313" key="8">
    <source>
        <dbReference type="Proteomes" id="UP001596990"/>
    </source>
</evidence>
<dbReference type="PANTHER" id="PTHR43133">
    <property type="entry name" value="RNA POLYMERASE ECF-TYPE SIGMA FACTO"/>
    <property type="match status" value="1"/>
</dbReference>
<keyword evidence="4" id="KW-0804">Transcription</keyword>
<dbReference type="RefSeq" id="WP_386056801.1">
    <property type="nucleotide sequence ID" value="NZ_JBHTKL010000001.1"/>
</dbReference>
<dbReference type="InterPro" id="IPR014284">
    <property type="entry name" value="RNA_pol_sigma-70_dom"/>
</dbReference>
<feature type="domain" description="RNA polymerase sigma-70 region 2" evidence="5">
    <location>
        <begin position="27"/>
        <end position="93"/>
    </location>
</feature>
<dbReference type="InterPro" id="IPR013249">
    <property type="entry name" value="RNA_pol_sigma70_r4_t2"/>
</dbReference>
<evidence type="ECO:0000259" key="5">
    <source>
        <dbReference type="Pfam" id="PF04542"/>
    </source>
</evidence>